<evidence type="ECO:0000256" key="1">
    <source>
        <dbReference type="ARBA" id="ARBA00000900"/>
    </source>
</evidence>
<sequence length="401" mass="45046">MDRYRIPCRPLRKGRSNVEREVCRQFINGACRYGPSCNNLHEIPSVPSFQIECRYFQKGGCWFGDRCRYLHTPRAVEGFSGTSRRGSAPAVFPSAVAGHSLAGRRGSEPTLLSAQGAYSLNRRRSEPQVLSTSTSTSALHQNFEHLRAGIAEEEEFVEDSLLQRGASRTLRPSVRPISGSLHNRTAAALVPGSAIAAVPNEPKAKTQETHLAETLDERGATVSTEEQHLGACDQSQDVACGICMDKISEKSTAQERRYGILPNCNHAFCIGCIVTWRKTKEFQEDVIKACPQCRVKSSFYIPSKHWVCDGEEKASLIASFKERSSKLKCTFYMRDGCCPFKSECIYSHDMPINHTHRRRRSHNRDSDEAMLEAMQSFQILSYIFALSLMDEEDEDLDFLDD</sequence>
<dbReference type="EC" id="2.3.2.27" evidence="3"/>
<evidence type="ECO:0000256" key="10">
    <source>
        <dbReference type="PROSITE-ProRule" id="PRU00723"/>
    </source>
</evidence>
<feature type="zinc finger region" description="C3H1-type" evidence="10">
    <location>
        <begin position="47"/>
        <end position="74"/>
    </location>
</feature>
<protein>
    <recommendedName>
        <fullName evidence="3">RING-type E3 ubiquitin transferase</fullName>
        <ecNumber evidence="3">2.3.2.27</ecNumber>
    </recommendedName>
</protein>
<keyword evidence="8" id="KW-0833">Ubl conjugation pathway</keyword>
<evidence type="ECO:0000256" key="6">
    <source>
        <dbReference type="ARBA" id="ARBA00022737"/>
    </source>
</evidence>
<dbReference type="InterPro" id="IPR001841">
    <property type="entry name" value="Znf_RING"/>
</dbReference>
<proteinExistence type="predicted"/>
<dbReference type="GO" id="GO:0061630">
    <property type="term" value="F:ubiquitin protein ligase activity"/>
    <property type="evidence" value="ECO:0007669"/>
    <property type="project" value="UniProtKB-EC"/>
</dbReference>
<dbReference type="EMBL" id="SRMA01027078">
    <property type="protein sequence ID" value="TRY60095.1"/>
    <property type="molecule type" value="Genomic_DNA"/>
</dbReference>
<dbReference type="PROSITE" id="PS50089">
    <property type="entry name" value="ZF_RING_2"/>
    <property type="match status" value="1"/>
</dbReference>
<dbReference type="SMART" id="SM00184">
    <property type="entry name" value="RING"/>
    <property type="match status" value="1"/>
</dbReference>
<evidence type="ECO:0000256" key="5">
    <source>
        <dbReference type="ARBA" id="ARBA00022723"/>
    </source>
</evidence>
<evidence type="ECO:0000259" key="11">
    <source>
        <dbReference type="PROSITE" id="PS50089"/>
    </source>
</evidence>
<feature type="domain" description="C3H1-type" evidence="12">
    <location>
        <begin position="323"/>
        <end position="351"/>
    </location>
</feature>
<name>A0A553N3T6_9TELE</name>
<dbReference type="SUPFAM" id="SSF57850">
    <property type="entry name" value="RING/U-box"/>
    <property type="match status" value="1"/>
</dbReference>
<keyword evidence="5 10" id="KW-0479">Metal-binding</keyword>
<keyword evidence="4" id="KW-0808">Transferase</keyword>
<dbReference type="PANTHER" id="PTHR11224:SF39">
    <property type="entry name" value="RING-TYPE E3 UBIQUITIN TRANSFERASE"/>
    <property type="match status" value="1"/>
</dbReference>
<dbReference type="InterPro" id="IPR036855">
    <property type="entry name" value="Znf_CCCH_sf"/>
</dbReference>
<evidence type="ECO:0000256" key="9">
    <source>
        <dbReference type="ARBA" id="ARBA00022833"/>
    </source>
</evidence>
<evidence type="ECO:0000313" key="14">
    <source>
        <dbReference type="Proteomes" id="UP000316079"/>
    </source>
</evidence>
<dbReference type="CDD" id="cd16732">
    <property type="entry name" value="RING-HC_MKRN4"/>
    <property type="match status" value="1"/>
</dbReference>
<dbReference type="STRING" id="623744.A0A553N3T6"/>
<feature type="zinc finger region" description="C3H1-type" evidence="10">
    <location>
        <begin position="323"/>
        <end position="351"/>
    </location>
</feature>
<feature type="domain" description="C3H1-type" evidence="12">
    <location>
        <begin position="17"/>
        <end position="44"/>
    </location>
</feature>
<dbReference type="GO" id="GO:0000209">
    <property type="term" value="P:protein polyubiquitination"/>
    <property type="evidence" value="ECO:0007669"/>
    <property type="project" value="InterPro"/>
</dbReference>
<evidence type="ECO:0000259" key="12">
    <source>
        <dbReference type="PROSITE" id="PS50103"/>
    </source>
</evidence>
<feature type="zinc finger region" description="C3H1-type" evidence="10">
    <location>
        <begin position="17"/>
        <end position="44"/>
    </location>
</feature>
<dbReference type="Gene3D" id="4.10.1000.10">
    <property type="entry name" value="Zinc finger, CCCH-type"/>
    <property type="match status" value="1"/>
</dbReference>
<reference evidence="13 14" key="1">
    <citation type="journal article" date="2019" name="Sci. Data">
        <title>Hybrid genome assembly and annotation of Danionella translucida.</title>
        <authorList>
            <person name="Kadobianskyi M."/>
            <person name="Schulze L."/>
            <person name="Schuelke M."/>
            <person name="Judkewitz B."/>
        </authorList>
    </citation>
    <scope>NUCLEOTIDE SEQUENCE [LARGE SCALE GENOMIC DNA]</scope>
    <source>
        <strain evidence="13 14">Bolton</strain>
    </source>
</reference>
<keyword evidence="9 10" id="KW-0862">Zinc</keyword>
<dbReference type="Proteomes" id="UP000316079">
    <property type="component" value="Unassembled WGS sequence"/>
</dbReference>
<dbReference type="OrthoDB" id="250836at2759"/>
<evidence type="ECO:0000256" key="4">
    <source>
        <dbReference type="ARBA" id="ARBA00022679"/>
    </source>
</evidence>
<dbReference type="FunFam" id="3.30.40.10:FF:000117">
    <property type="entry name" value="Probable E3 ubiquitin-protein ligase makorin-1"/>
    <property type="match status" value="1"/>
</dbReference>
<feature type="domain" description="C3H1-type" evidence="12">
    <location>
        <begin position="47"/>
        <end position="74"/>
    </location>
</feature>
<keyword evidence="14" id="KW-1185">Reference proteome</keyword>
<dbReference type="PROSITE" id="PS00518">
    <property type="entry name" value="ZF_RING_1"/>
    <property type="match status" value="1"/>
</dbReference>
<keyword evidence="7 10" id="KW-0863">Zinc-finger</keyword>
<dbReference type="Pfam" id="PF13639">
    <property type="entry name" value="zf-RING_2"/>
    <property type="match status" value="1"/>
</dbReference>
<dbReference type="InterPro" id="IPR017907">
    <property type="entry name" value="Znf_RING_CS"/>
</dbReference>
<comment type="catalytic activity">
    <reaction evidence="1">
        <text>S-ubiquitinyl-[E2 ubiquitin-conjugating enzyme]-L-cysteine + [acceptor protein]-L-lysine = [E2 ubiquitin-conjugating enzyme]-L-cysteine + N(6)-ubiquitinyl-[acceptor protein]-L-lysine.</text>
        <dbReference type="EC" id="2.3.2.27"/>
    </reaction>
</comment>
<dbReference type="InterPro" id="IPR013083">
    <property type="entry name" value="Znf_RING/FYVE/PHD"/>
</dbReference>
<dbReference type="Gene3D" id="3.30.40.10">
    <property type="entry name" value="Zinc/RING finger domain, C3HC4 (zinc finger)"/>
    <property type="match status" value="1"/>
</dbReference>
<dbReference type="SUPFAM" id="SSF90229">
    <property type="entry name" value="CCCH zinc finger"/>
    <property type="match status" value="1"/>
</dbReference>
<keyword evidence="6" id="KW-0677">Repeat</keyword>
<gene>
    <name evidence="13" type="ORF">DNTS_012004</name>
</gene>
<dbReference type="GO" id="GO:0008270">
    <property type="term" value="F:zinc ion binding"/>
    <property type="evidence" value="ECO:0007669"/>
    <property type="project" value="UniProtKB-KW"/>
</dbReference>
<dbReference type="SMART" id="SM00356">
    <property type="entry name" value="ZnF_C3H1"/>
    <property type="match status" value="3"/>
</dbReference>
<dbReference type="PANTHER" id="PTHR11224">
    <property type="entry name" value="MAKORIN-RELATED"/>
    <property type="match status" value="1"/>
</dbReference>
<dbReference type="InterPro" id="IPR045072">
    <property type="entry name" value="MKRN-like"/>
</dbReference>
<comment type="caution">
    <text evidence="13">The sequence shown here is derived from an EMBL/GenBank/DDBJ whole genome shotgun (WGS) entry which is preliminary data.</text>
</comment>
<dbReference type="PROSITE" id="PS50103">
    <property type="entry name" value="ZF_C3H1"/>
    <property type="match status" value="3"/>
</dbReference>
<evidence type="ECO:0000256" key="2">
    <source>
        <dbReference type="ARBA" id="ARBA00004906"/>
    </source>
</evidence>
<feature type="domain" description="RING-type" evidence="11">
    <location>
        <begin position="240"/>
        <end position="294"/>
    </location>
</feature>
<dbReference type="InterPro" id="IPR000571">
    <property type="entry name" value="Znf_CCCH"/>
</dbReference>
<dbReference type="UniPathway" id="UPA00143"/>
<evidence type="ECO:0000256" key="7">
    <source>
        <dbReference type="ARBA" id="ARBA00022771"/>
    </source>
</evidence>
<evidence type="ECO:0000256" key="8">
    <source>
        <dbReference type="ARBA" id="ARBA00022786"/>
    </source>
</evidence>
<evidence type="ECO:0000313" key="13">
    <source>
        <dbReference type="EMBL" id="TRY60095.1"/>
    </source>
</evidence>
<accession>A0A553N3T6</accession>
<dbReference type="Pfam" id="PF00642">
    <property type="entry name" value="zf-CCCH"/>
    <property type="match status" value="1"/>
</dbReference>
<dbReference type="AlphaFoldDB" id="A0A553N3T6"/>
<organism evidence="13 14">
    <name type="scientific">Danionella cerebrum</name>
    <dbReference type="NCBI Taxonomy" id="2873325"/>
    <lineage>
        <taxon>Eukaryota</taxon>
        <taxon>Metazoa</taxon>
        <taxon>Chordata</taxon>
        <taxon>Craniata</taxon>
        <taxon>Vertebrata</taxon>
        <taxon>Euteleostomi</taxon>
        <taxon>Actinopterygii</taxon>
        <taxon>Neopterygii</taxon>
        <taxon>Teleostei</taxon>
        <taxon>Ostariophysi</taxon>
        <taxon>Cypriniformes</taxon>
        <taxon>Danionidae</taxon>
        <taxon>Danioninae</taxon>
        <taxon>Danionella</taxon>
    </lineage>
</organism>
<comment type="pathway">
    <text evidence="2">Protein modification; protein ubiquitination.</text>
</comment>
<evidence type="ECO:0000256" key="3">
    <source>
        <dbReference type="ARBA" id="ARBA00012483"/>
    </source>
</evidence>